<evidence type="ECO:0000313" key="7">
    <source>
        <dbReference type="Proteomes" id="UP000189274"/>
    </source>
</evidence>
<dbReference type="PANTHER" id="PTHR15565:SF0">
    <property type="entry name" value="PROTEIN AATF"/>
    <property type="match status" value="1"/>
</dbReference>
<proteinExistence type="inferred from homology"/>
<dbReference type="Proteomes" id="UP000189274">
    <property type="component" value="Unassembled WGS sequence"/>
</dbReference>
<comment type="caution">
    <text evidence="6">The sequence shown here is derived from an EMBL/GenBank/DDBJ whole genome shotgun (WGS) entry which is preliminary data.</text>
</comment>
<feature type="region of interest" description="Disordered" evidence="3">
    <location>
        <begin position="444"/>
        <end position="581"/>
    </location>
</feature>
<dbReference type="GO" id="GO:0000462">
    <property type="term" value="P:maturation of SSU-rRNA from tricistronic rRNA transcript (SSU-rRNA, 5.8S rRNA, LSU-rRNA)"/>
    <property type="evidence" value="ECO:0007669"/>
    <property type="project" value="TreeGrafter"/>
</dbReference>
<comment type="similarity">
    <text evidence="1">Belongs to the AATF family.</text>
</comment>
<protein>
    <recommendedName>
        <fullName evidence="2">Protein BFR2</fullName>
    </recommendedName>
</protein>
<evidence type="ECO:0000259" key="4">
    <source>
        <dbReference type="Pfam" id="PF08164"/>
    </source>
</evidence>
<reference evidence="7" key="1">
    <citation type="journal article" date="2017" name="Genome Announc.">
        <title>Genome sequences of Cyberlindnera fabianii 65, Pichia kudriavzevii 129, and Saccharomyces cerevisiae 131 isolated from fermented masau fruits in Zimbabwe.</title>
        <authorList>
            <person name="van Rijswijck I.M.H."/>
            <person name="Derks M.F.L."/>
            <person name="Abee T."/>
            <person name="de Ridder D."/>
            <person name="Smid E.J."/>
        </authorList>
    </citation>
    <scope>NUCLEOTIDE SEQUENCE [LARGE SCALE GENOMIC DNA]</scope>
    <source>
        <strain evidence="7">129</strain>
    </source>
</reference>
<feature type="domain" description="AATF leucine zipper-containing" evidence="5">
    <location>
        <begin position="609"/>
        <end position="732"/>
    </location>
</feature>
<dbReference type="InterPro" id="IPR025160">
    <property type="entry name" value="AATF"/>
</dbReference>
<feature type="compositionally biased region" description="Acidic residues" evidence="3">
    <location>
        <begin position="269"/>
        <end position="293"/>
    </location>
</feature>
<dbReference type="VEuPathDB" id="FungiDB:C5L36_0B07390"/>
<organism evidence="6 7">
    <name type="scientific">Pichia kudriavzevii</name>
    <name type="common">Yeast</name>
    <name type="synonym">Issatchenkia orientalis</name>
    <dbReference type="NCBI Taxonomy" id="4909"/>
    <lineage>
        <taxon>Eukaryota</taxon>
        <taxon>Fungi</taxon>
        <taxon>Dikarya</taxon>
        <taxon>Ascomycota</taxon>
        <taxon>Saccharomycotina</taxon>
        <taxon>Pichiomycetes</taxon>
        <taxon>Pichiales</taxon>
        <taxon>Pichiaceae</taxon>
        <taxon>Pichia</taxon>
    </lineage>
</organism>
<evidence type="ECO:0000259" key="5">
    <source>
        <dbReference type="Pfam" id="PF13339"/>
    </source>
</evidence>
<dbReference type="GO" id="GO:0005730">
    <property type="term" value="C:nucleolus"/>
    <property type="evidence" value="ECO:0007669"/>
    <property type="project" value="TreeGrafter"/>
</dbReference>
<evidence type="ECO:0000256" key="3">
    <source>
        <dbReference type="SAM" id="MobiDB-lite"/>
    </source>
</evidence>
<dbReference type="Pfam" id="PF08164">
    <property type="entry name" value="TRAUB"/>
    <property type="match status" value="1"/>
</dbReference>
<feature type="compositionally biased region" description="Basic residues" evidence="3">
    <location>
        <begin position="309"/>
        <end position="320"/>
    </location>
</feature>
<evidence type="ECO:0000256" key="2">
    <source>
        <dbReference type="ARBA" id="ARBA00013850"/>
    </source>
</evidence>
<feature type="compositionally biased region" description="Acidic residues" evidence="3">
    <location>
        <begin position="913"/>
        <end position="928"/>
    </location>
</feature>
<feature type="region of interest" description="Disordered" evidence="3">
    <location>
        <begin position="224"/>
        <end position="248"/>
    </location>
</feature>
<feature type="region of interest" description="Disordered" evidence="3">
    <location>
        <begin position="913"/>
        <end position="940"/>
    </location>
</feature>
<gene>
    <name evidence="6" type="ORF">BOH78_4640</name>
</gene>
<feature type="compositionally biased region" description="Acidic residues" evidence="3">
    <location>
        <begin position="509"/>
        <end position="556"/>
    </location>
</feature>
<dbReference type="InterPro" id="IPR012617">
    <property type="entry name" value="AATF_C"/>
</dbReference>
<dbReference type="Pfam" id="PF13339">
    <property type="entry name" value="AATF-Che1"/>
    <property type="match status" value="1"/>
</dbReference>
<dbReference type="EMBL" id="MQVM01000041">
    <property type="protein sequence ID" value="ONH71160.1"/>
    <property type="molecule type" value="Genomic_DNA"/>
</dbReference>
<dbReference type="PANTHER" id="PTHR15565">
    <property type="entry name" value="AATF PROTEIN APOPTOSIS ANTAGONIZING TRANSCRIPTION FACTOR"/>
    <property type="match status" value="1"/>
</dbReference>
<accession>A0A1V2LGG9</accession>
<feature type="compositionally biased region" description="Basic and acidic residues" evidence="3">
    <location>
        <begin position="458"/>
        <end position="467"/>
    </location>
</feature>
<feature type="region of interest" description="Disordered" evidence="3">
    <location>
        <begin position="265"/>
        <end position="334"/>
    </location>
</feature>
<evidence type="ECO:0000256" key="1">
    <source>
        <dbReference type="ARBA" id="ARBA00008966"/>
    </source>
</evidence>
<feature type="compositionally biased region" description="Basic and acidic residues" evidence="3">
    <location>
        <begin position="475"/>
        <end position="496"/>
    </location>
</feature>
<evidence type="ECO:0000313" key="6">
    <source>
        <dbReference type="EMBL" id="ONH71160.1"/>
    </source>
</evidence>
<dbReference type="AlphaFoldDB" id="A0A1V2LGG9"/>
<dbReference type="InterPro" id="IPR007307">
    <property type="entry name" value="Ltv1"/>
</dbReference>
<name>A0A1V2LGG9_PICKU</name>
<dbReference type="Pfam" id="PF04180">
    <property type="entry name" value="LTV"/>
    <property type="match status" value="1"/>
</dbReference>
<dbReference type="InterPro" id="IPR039223">
    <property type="entry name" value="AATF/Bfr2"/>
</dbReference>
<feature type="domain" description="Apoptosis-antagonizing transcription factor C-terminal" evidence="4">
    <location>
        <begin position="827"/>
        <end position="905"/>
    </location>
</feature>
<sequence>MSRRFDKKNSVKFQLVHRSQQDSRYFDEDASASVLVPIVDKNQKRKQLRTTAAEDLENEVKLKVNEGKAAIYGVTFDDTKYDYLQHLKPIGSGDGIFISRKDDSVKNKGKNKGLAALLGGDELLPGNERKIDYNAMQDVPDEIKGFKPDLNPDLREALTALEDENYLDQEQDVDEIDVFEELLGNVKGQELTLREYDELDEDYQDNHIEDWDYDDFEDDYEDVDAHADASGNGNGDYQYEGIQAPEPNFNWERDFMKYKNTRGRHANEFDSDNEFDSENDDEDGEGEEDEGDVVGELPNLDARGLKSSKSSKKKSKRKKGATTDTSSYSMSSSALCRTEQMTIIDDQFDVLREKYDAMDEEEEEYRPFNVEEERDDFMDLVDDFLENYQLEKRGRRVVKKNPEMEKYREAALAVTKDNSRIKAKREKSLAEEKTLNDKLLARLNKPKQGDFDIEDETIDTRNDNSDSEKEEDETVRDHYVDVGKSKLRGDTLEVDGKYVGAKVGRSELFNDELDKDDQDKQSEDEELDNADSENSDGNGDSDGDSVNVESDDDEGDQFGGDSELENKQQSDESDGEGNDETYKRNQIAKLLDSEKKQILSRLSTSAKSDALKGYTILRQGAEYDRILDARIKLQKGLLLSNKLPIDAPTFKKFQTKKSNHILEETEEKLYGLIERLIRVRANQLEKDGLVKEPISVNLSNKRKLDEYLDANENIDNAVTPITKSVITKWSNRVQSASGLGALNQGKFKVINQNVWSQISNQLDDTQRLIKKTKINRRNVKPMGYVEEVNEKSDSDVDSDVDAETAGLSNIDKSLQTNEYIFDDDDFYRLLLNDMINKKLDQKQSTTSAVLMLSKNKMQKNYDRMATKGRKLKYTTQDPLVQYEIPRRKYYSWNDEQIDELFAGLFGMKFDMDDNDDSDMEDEQQEEDVGALRKSGVKLFG</sequence>